<evidence type="ECO:0000313" key="2">
    <source>
        <dbReference type="EMBL" id="GBP10498.1"/>
    </source>
</evidence>
<dbReference type="AlphaFoldDB" id="A0A4C1TAJ4"/>
<sequence length="121" mass="14039">MKLRYSQQFVCREKKYHVLRQKCDHKYNKRERQGASALRPPERVTTRSSRAGFRATKQGFGNAILFRITITGRNKIYDTRYETGGTPAPRLYAPDFGRAPETSRTTPNCDADVGVRLRWNQ</sequence>
<feature type="region of interest" description="Disordered" evidence="1">
    <location>
        <begin position="81"/>
        <end position="107"/>
    </location>
</feature>
<protein>
    <submittedName>
        <fullName evidence="2">Uncharacterized protein</fullName>
    </submittedName>
</protein>
<reference evidence="2 3" key="1">
    <citation type="journal article" date="2019" name="Commun. Biol.">
        <title>The bagworm genome reveals a unique fibroin gene that provides high tensile strength.</title>
        <authorList>
            <person name="Kono N."/>
            <person name="Nakamura H."/>
            <person name="Ohtoshi R."/>
            <person name="Tomita M."/>
            <person name="Numata K."/>
            <person name="Arakawa K."/>
        </authorList>
    </citation>
    <scope>NUCLEOTIDE SEQUENCE [LARGE SCALE GENOMIC DNA]</scope>
</reference>
<gene>
    <name evidence="2" type="ORF">EVAR_76354_1</name>
</gene>
<name>A0A4C1TAJ4_EUMVA</name>
<proteinExistence type="predicted"/>
<feature type="region of interest" description="Disordered" evidence="1">
    <location>
        <begin position="27"/>
        <end position="50"/>
    </location>
</feature>
<dbReference type="Proteomes" id="UP000299102">
    <property type="component" value="Unassembled WGS sequence"/>
</dbReference>
<keyword evidence="3" id="KW-1185">Reference proteome</keyword>
<organism evidence="2 3">
    <name type="scientific">Eumeta variegata</name>
    <name type="common">Bagworm moth</name>
    <name type="synonym">Eumeta japonica</name>
    <dbReference type="NCBI Taxonomy" id="151549"/>
    <lineage>
        <taxon>Eukaryota</taxon>
        <taxon>Metazoa</taxon>
        <taxon>Ecdysozoa</taxon>
        <taxon>Arthropoda</taxon>
        <taxon>Hexapoda</taxon>
        <taxon>Insecta</taxon>
        <taxon>Pterygota</taxon>
        <taxon>Neoptera</taxon>
        <taxon>Endopterygota</taxon>
        <taxon>Lepidoptera</taxon>
        <taxon>Glossata</taxon>
        <taxon>Ditrysia</taxon>
        <taxon>Tineoidea</taxon>
        <taxon>Psychidae</taxon>
        <taxon>Oiketicinae</taxon>
        <taxon>Eumeta</taxon>
    </lineage>
</organism>
<evidence type="ECO:0000256" key="1">
    <source>
        <dbReference type="SAM" id="MobiDB-lite"/>
    </source>
</evidence>
<comment type="caution">
    <text evidence="2">The sequence shown here is derived from an EMBL/GenBank/DDBJ whole genome shotgun (WGS) entry which is preliminary data.</text>
</comment>
<accession>A0A4C1TAJ4</accession>
<dbReference type="EMBL" id="BGZK01000041">
    <property type="protein sequence ID" value="GBP10498.1"/>
    <property type="molecule type" value="Genomic_DNA"/>
</dbReference>
<evidence type="ECO:0000313" key="3">
    <source>
        <dbReference type="Proteomes" id="UP000299102"/>
    </source>
</evidence>